<feature type="transmembrane region" description="Helical" evidence="1">
    <location>
        <begin position="187"/>
        <end position="208"/>
    </location>
</feature>
<dbReference type="EMBL" id="BPRA01000017">
    <property type="protein sequence ID" value="GJE57172.1"/>
    <property type="molecule type" value="Genomic_DNA"/>
</dbReference>
<dbReference type="Proteomes" id="UP001055101">
    <property type="component" value="Unassembled WGS sequence"/>
</dbReference>
<organism evidence="2 3">
    <name type="scientific">Methylobacterium thuringiense</name>
    <dbReference type="NCBI Taxonomy" id="1003091"/>
    <lineage>
        <taxon>Bacteria</taxon>
        <taxon>Pseudomonadati</taxon>
        <taxon>Pseudomonadota</taxon>
        <taxon>Alphaproteobacteria</taxon>
        <taxon>Hyphomicrobiales</taxon>
        <taxon>Methylobacteriaceae</taxon>
        <taxon>Methylobacterium</taxon>
    </lineage>
</organism>
<reference evidence="2" key="2">
    <citation type="submission" date="2021-08" db="EMBL/GenBank/DDBJ databases">
        <authorList>
            <person name="Tani A."/>
            <person name="Ola A."/>
            <person name="Ogura Y."/>
            <person name="Katsura K."/>
            <person name="Hayashi T."/>
        </authorList>
    </citation>
    <scope>NUCLEOTIDE SEQUENCE</scope>
    <source>
        <strain evidence="2">DSM 23674</strain>
    </source>
</reference>
<evidence type="ECO:0000313" key="3">
    <source>
        <dbReference type="Proteomes" id="UP001055101"/>
    </source>
</evidence>
<evidence type="ECO:0008006" key="4">
    <source>
        <dbReference type="Google" id="ProtNLM"/>
    </source>
</evidence>
<evidence type="ECO:0000256" key="1">
    <source>
        <dbReference type="SAM" id="Phobius"/>
    </source>
</evidence>
<gene>
    <name evidence="2" type="ORF">EKPJFOCH_3684</name>
</gene>
<keyword evidence="3" id="KW-1185">Reference proteome</keyword>
<evidence type="ECO:0000313" key="2">
    <source>
        <dbReference type="EMBL" id="GJE57172.1"/>
    </source>
</evidence>
<name>A0ABQ4TSN3_9HYPH</name>
<proteinExistence type="predicted"/>
<protein>
    <recommendedName>
        <fullName evidence="4">Restriction endonuclease type IV Mrr domain-containing protein</fullName>
    </recommendedName>
</protein>
<keyword evidence="1" id="KW-1133">Transmembrane helix</keyword>
<reference evidence="2" key="1">
    <citation type="journal article" date="2021" name="Front. Microbiol.">
        <title>Comprehensive Comparative Genomics and Phenotyping of Methylobacterium Species.</title>
        <authorList>
            <person name="Alessa O."/>
            <person name="Ogura Y."/>
            <person name="Fujitani Y."/>
            <person name="Takami H."/>
            <person name="Hayashi T."/>
            <person name="Sahin N."/>
            <person name="Tani A."/>
        </authorList>
    </citation>
    <scope>NUCLEOTIDE SEQUENCE</scope>
    <source>
        <strain evidence="2">DSM 23674</strain>
    </source>
</reference>
<keyword evidence="1" id="KW-0472">Membrane</keyword>
<sequence length="209" mass="22975">MANKELSDILASIDELAKRGQITRSKAFASWFAINFFSVDEDEALEAAAADGGNDQGIDLIFYDDTSEEIVVLQAHCPDNTSKKTPKNKWDAVVSSIPFVKEPQALISAGRPDLAESLRNMKEAHPEHTVIVGLISLGLKSQEIIDSVTAHQSNSKSTEVDYFISGRRISRQNIERLLIRREASPKILSVFLAIILKIMVSMGVHGLAL</sequence>
<comment type="caution">
    <text evidence="2">The sequence shown here is derived from an EMBL/GenBank/DDBJ whole genome shotgun (WGS) entry which is preliminary data.</text>
</comment>
<dbReference type="RefSeq" id="WP_238232585.1">
    <property type="nucleotide sequence ID" value="NZ_BPRA01000017.1"/>
</dbReference>
<keyword evidence="1" id="KW-0812">Transmembrane</keyword>
<accession>A0ABQ4TSN3</accession>